<protein>
    <submittedName>
        <fullName evidence="3">Uncharacterized protein</fullName>
    </submittedName>
</protein>
<dbReference type="Proteomes" id="UP000887578">
    <property type="component" value="Unplaced"/>
</dbReference>
<dbReference type="AlphaFoldDB" id="A0A914RAH0"/>
<evidence type="ECO:0000256" key="1">
    <source>
        <dbReference type="SAM" id="MobiDB-lite"/>
    </source>
</evidence>
<organism evidence="2 3">
    <name type="scientific">Panagrolaimus davidi</name>
    <dbReference type="NCBI Taxonomy" id="227884"/>
    <lineage>
        <taxon>Eukaryota</taxon>
        <taxon>Metazoa</taxon>
        <taxon>Ecdysozoa</taxon>
        <taxon>Nematoda</taxon>
        <taxon>Chromadorea</taxon>
        <taxon>Rhabditida</taxon>
        <taxon>Tylenchina</taxon>
        <taxon>Panagrolaimomorpha</taxon>
        <taxon>Panagrolaimoidea</taxon>
        <taxon>Panagrolaimidae</taxon>
        <taxon>Panagrolaimus</taxon>
    </lineage>
</organism>
<dbReference type="WBParaSite" id="PDA_v2.g8624.t1">
    <property type="protein sequence ID" value="PDA_v2.g8624.t1"/>
    <property type="gene ID" value="PDA_v2.g8624"/>
</dbReference>
<reference evidence="3" key="1">
    <citation type="submission" date="2022-11" db="UniProtKB">
        <authorList>
            <consortium name="WormBaseParasite"/>
        </authorList>
    </citation>
    <scope>IDENTIFICATION</scope>
</reference>
<evidence type="ECO:0000313" key="3">
    <source>
        <dbReference type="WBParaSite" id="PDA_v2.g8624.t1"/>
    </source>
</evidence>
<evidence type="ECO:0000313" key="2">
    <source>
        <dbReference type="Proteomes" id="UP000887578"/>
    </source>
</evidence>
<feature type="region of interest" description="Disordered" evidence="1">
    <location>
        <begin position="106"/>
        <end position="133"/>
    </location>
</feature>
<sequence length="335" mass="38987">MDQNLNNSFILVFTTKEKCEQIFNAILKIKSREPQSAAIDENKVFKENFYIPFIKAVQQSADGFEDMKKIILEFVNSLESDERTFYFNIMADITFVPCSSKERENVKDNKKGVDPVPSASETNPNPSRLPIRNARKRSFNKISKNIHEPTPKNSLNDVIFDLVECTKNEIMDKKLLIFTSNEQKQCYEFIFVRKTCNFRCIKCLTKQMKTEIKVTNHDNGSRTYDFNIDGEHVCEPIEYLPKNYGSSLIIKSPNFKFEKRLVRGKIHPYLIIFNSGNRNMCYKFGFDCGSKAFHCLNCRLIHNISISARYIQHGGENAIELNRLQHVCRPMKYVH</sequence>
<accession>A0A914RAH0</accession>
<keyword evidence="2" id="KW-1185">Reference proteome</keyword>
<name>A0A914RAH0_9BILA</name>
<proteinExistence type="predicted"/>